<accession>A0A024H476</accession>
<dbReference type="EMBL" id="CAQI01000044">
    <property type="protein sequence ID" value="CCQ46521.1"/>
    <property type="molecule type" value="Genomic_DNA"/>
</dbReference>
<dbReference type="AlphaFoldDB" id="A0A024H476"/>
<dbReference type="Proteomes" id="UP000035722">
    <property type="component" value="Unassembled WGS sequence"/>
</dbReference>
<protein>
    <submittedName>
        <fullName evidence="1">Uncharacterized protein</fullName>
    </submittedName>
</protein>
<keyword evidence="2" id="KW-1185">Reference proteome</keyword>
<sequence length="39" mass="4592">MASVNIFEYSDDGGARKEYEFDQGTRGILNFLHENRPWK</sequence>
<name>A0A024H476_9MICC</name>
<organism evidence="1 2">
    <name type="scientific">Pseudarthrobacter siccitolerans</name>
    <dbReference type="NCBI Taxonomy" id="861266"/>
    <lineage>
        <taxon>Bacteria</taxon>
        <taxon>Bacillati</taxon>
        <taxon>Actinomycetota</taxon>
        <taxon>Actinomycetes</taxon>
        <taxon>Micrococcales</taxon>
        <taxon>Micrococcaceae</taxon>
        <taxon>Pseudarthrobacter</taxon>
    </lineage>
</organism>
<comment type="caution">
    <text evidence="1">The sequence shown here is derived from an EMBL/GenBank/DDBJ whole genome shotgun (WGS) entry which is preliminary data.</text>
</comment>
<gene>
    <name evidence="1" type="ORF">ARTSIC4J27_2484</name>
</gene>
<evidence type="ECO:0000313" key="1">
    <source>
        <dbReference type="EMBL" id="CCQ46521.1"/>
    </source>
</evidence>
<reference evidence="2" key="1">
    <citation type="journal article" date="2014" name="Genome Announc.">
        <title>Genome Sequence of Arthrobacter siccitolerans 4J27, a Xeroprotectant-Producing Desiccation-Tolerant Microorganism.</title>
        <authorList>
            <person name="Manzanera M."/>
            <person name="Santa-Cruz-Calvo L."/>
            <person name="Vilchez J.I."/>
            <person name="Garcia-Fontana C."/>
            <person name="Silva-Castro G.A."/>
            <person name="Calvo C."/>
            <person name="Gonzalez-Lopez J."/>
        </authorList>
    </citation>
    <scope>NUCLEOTIDE SEQUENCE [LARGE SCALE GENOMIC DNA]</scope>
    <source>
        <strain evidence="2">4J27</strain>
    </source>
</reference>
<proteinExistence type="predicted"/>
<evidence type="ECO:0000313" key="2">
    <source>
        <dbReference type="Proteomes" id="UP000035722"/>
    </source>
</evidence>